<dbReference type="EMBL" id="BSUL01000001">
    <property type="protein sequence ID" value="GMA27624.1"/>
    <property type="molecule type" value="Genomic_DNA"/>
</dbReference>
<dbReference type="AlphaFoldDB" id="A0AA37UBS8"/>
<gene>
    <name evidence="1" type="ORF">GCM10025874_08770</name>
</gene>
<keyword evidence="2" id="KW-1185">Reference proteome</keyword>
<reference evidence="1 2" key="1">
    <citation type="journal article" date="2014" name="Int. J. Syst. Evol. Microbiol.">
        <title>Complete genome sequence of Corynebacterium casei LMG S-19264T (=DSM 44701T), isolated from a smear-ripened cheese.</title>
        <authorList>
            <consortium name="US DOE Joint Genome Institute (JGI-PGF)"/>
            <person name="Walter F."/>
            <person name="Albersmeier A."/>
            <person name="Kalinowski J."/>
            <person name="Ruckert C."/>
        </authorList>
    </citation>
    <scope>NUCLEOTIDE SEQUENCE [LARGE SCALE GENOMIC DNA]</scope>
    <source>
        <strain evidence="1 2">NBRC 112289</strain>
    </source>
</reference>
<dbReference type="Proteomes" id="UP001157160">
    <property type="component" value="Unassembled WGS sequence"/>
</dbReference>
<proteinExistence type="predicted"/>
<evidence type="ECO:0000313" key="1">
    <source>
        <dbReference type="EMBL" id="GMA27624.1"/>
    </source>
</evidence>
<comment type="caution">
    <text evidence="1">The sequence shown here is derived from an EMBL/GenBank/DDBJ whole genome shotgun (WGS) entry which is preliminary data.</text>
</comment>
<evidence type="ECO:0000313" key="2">
    <source>
        <dbReference type="Proteomes" id="UP001157160"/>
    </source>
</evidence>
<protein>
    <submittedName>
        <fullName evidence="1">Uncharacterized protein</fullName>
    </submittedName>
</protein>
<sequence>MIASSARGWFVRTVRSSASTAPAGCARENRRGSRARNVERLEVCRSVTVSPPGLRRRMRPVSETLAPAGSAPSRVRSGRDQMLMLRRSDQAAAARDSRMRAVCLTTSSSFSRSRVYVGAAMKIVE</sequence>
<name>A0AA37UBS8_9MICO</name>
<organism evidence="1 2">
    <name type="scientific">Arenivirga flava</name>
    <dbReference type="NCBI Taxonomy" id="1930060"/>
    <lineage>
        <taxon>Bacteria</taxon>
        <taxon>Bacillati</taxon>
        <taxon>Actinomycetota</taxon>
        <taxon>Actinomycetes</taxon>
        <taxon>Micrococcales</taxon>
        <taxon>Microbacteriaceae</taxon>
        <taxon>Arenivirga</taxon>
    </lineage>
</organism>
<accession>A0AA37UBS8</accession>